<reference evidence="1" key="1">
    <citation type="submission" date="2023-10" db="EMBL/GenBank/DDBJ databases">
        <authorList>
            <person name="Chen Y."/>
            <person name="Shah S."/>
            <person name="Dougan E. K."/>
            <person name="Thang M."/>
            <person name="Chan C."/>
        </authorList>
    </citation>
    <scope>NUCLEOTIDE SEQUENCE [LARGE SCALE GENOMIC DNA]</scope>
</reference>
<evidence type="ECO:0000313" key="2">
    <source>
        <dbReference type="Proteomes" id="UP001189429"/>
    </source>
</evidence>
<organism evidence="1 2">
    <name type="scientific">Prorocentrum cordatum</name>
    <dbReference type="NCBI Taxonomy" id="2364126"/>
    <lineage>
        <taxon>Eukaryota</taxon>
        <taxon>Sar</taxon>
        <taxon>Alveolata</taxon>
        <taxon>Dinophyceae</taxon>
        <taxon>Prorocentrales</taxon>
        <taxon>Prorocentraceae</taxon>
        <taxon>Prorocentrum</taxon>
    </lineage>
</organism>
<accession>A0ABN9QTD6</accession>
<comment type="caution">
    <text evidence="1">The sequence shown here is derived from an EMBL/GenBank/DDBJ whole genome shotgun (WGS) entry which is preliminary data.</text>
</comment>
<keyword evidence="2" id="KW-1185">Reference proteome</keyword>
<name>A0ABN9QTD6_9DINO</name>
<dbReference type="EMBL" id="CAUYUJ010004440">
    <property type="protein sequence ID" value="CAK0809530.1"/>
    <property type="molecule type" value="Genomic_DNA"/>
</dbReference>
<evidence type="ECO:0000313" key="1">
    <source>
        <dbReference type="EMBL" id="CAK0809530.1"/>
    </source>
</evidence>
<dbReference type="Proteomes" id="UP001189429">
    <property type="component" value="Unassembled WGS sequence"/>
</dbReference>
<protein>
    <submittedName>
        <fullName evidence="1">Uncharacterized protein</fullName>
    </submittedName>
</protein>
<proteinExistence type="predicted"/>
<sequence>MVDDARLLEAARPARRSAHRVVQREGPLVVGPARCSRRSALAAALEAQRPGGAAPRPGRRQHGKLRITRVAIRAQCQLASSPAIATHALRGRGRRARAGPARRARAPAVARLVALATAPAARPCSVPA</sequence>
<gene>
    <name evidence="1" type="ORF">PCOR1329_LOCUS14763</name>
</gene>